<dbReference type="InterPro" id="IPR011042">
    <property type="entry name" value="6-blade_b-propeller_TolB-like"/>
</dbReference>
<feature type="repeat" description="NHL" evidence="2">
    <location>
        <begin position="121"/>
        <end position="151"/>
    </location>
</feature>
<dbReference type="SUPFAM" id="SSF101898">
    <property type="entry name" value="NHL repeat"/>
    <property type="match status" value="1"/>
</dbReference>
<sequence precursor="true">MLRIHFFLVPLSFALLAVGPVLAEERERTDSDQLVLTELATEKPRSSIVIGQSLAEAKNPKPGKLHSPFGVDFDGAGNMFVVELSGGRVHKLDSSGNLTTIAGDGSKGYSGDGGPASEATFNGMHNVAVTPSGDVYISDSWNHCIRKIDSKSGIITTFAGTGQAGFSGDGGQASQATFNFLMCVSLNPTHNKIYAVDSKNLRIRVIDLETGIVNTVAGNGEKGIPKDGALATKSPLVDPRAVALDSRGNVYILERSGHALRVVTLDGKIRTVAGNGKQGRADGSALKAALNSPKHIAIDHADNVIIADDKNKRICKYDTRQGALISILGSGVHVPKRGLLRPHGICVHDDGSIYVVDSGHNRIIRLQLP</sequence>
<dbReference type="GO" id="GO:0004674">
    <property type="term" value="F:protein serine/threonine kinase activity"/>
    <property type="evidence" value="ECO:0007669"/>
    <property type="project" value="UniProtKB-EC"/>
</dbReference>
<evidence type="ECO:0000313" key="5">
    <source>
        <dbReference type="Proteomes" id="UP000319852"/>
    </source>
</evidence>
<dbReference type="Gene3D" id="2.40.10.500">
    <property type="match status" value="1"/>
</dbReference>
<keyword evidence="4" id="KW-0418">Kinase</keyword>
<keyword evidence="3" id="KW-0732">Signal</keyword>
<dbReference type="KEGG" id="amob:HG15A2_24930"/>
<dbReference type="RefSeq" id="WP_145060460.1">
    <property type="nucleotide sequence ID" value="NZ_CP036263.1"/>
</dbReference>
<dbReference type="InterPro" id="IPR001258">
    <property type="entry name" value="NHL_repeat"/>
</dbReference>
<dbReference type="PROSITE" id="PS51125">
    <property type="entry name" value="NHL"/>
    <property type="match status" value="1"/>
</dbReference>
<reference evidence="4 5" key="1">
    <citation type="submission" date="2019-02" db="EMBL/GenBank/DDBJ databases">
        <title>Deep-cultivation of Planctomycetes and their phenomic and genomic characterization uncovers novel biology.</title>
        <authorList>
            <person name="Wiegand S."/>
            <person name="Jogler M."/>
            <person name="Boedeker C."/>
            <person name="Pinto D."/>
            <person name="Vollmers J."/>
            <person name="Rivas-Marin E."/>
            <person name="Kohn T."/>
            <person name="Peeters S.H."/>
            <person name="Heuer A."/>
            <person name="Rast P."/>
            <person name="Oberbeckmann S."/>
            <person name="Bunk B."/>
            <person name="Jeske O."/>
            <person name="Meyerdierks A."/>
            <person name="Storesund J.E."/>
            <person name="Kallscheuer N."/>
            <person name="Luecker S."/>
            <person name="Lage O.M."/>
            <person name="Pohl T."/>
            <person name="Merkel B.J."/>
            <person name="Hornburger P."/>
            <person name="Mueller R.-W."/>
            <person name="Bruemmer F."/>
            <person name="Labrenz M."/>
            <person name="Spormann A.M."/>
            <person name="Op den Camp H."/>
            <person name="Overmann J."/>
            <person name="Amann R."/>
            <person name="Jetten M.S.M."/>
            <person name="Mascher T."/>
            <person name="Medema M.H."/>
            <person name="Devos D.P."/>
            <person name="Kaster A.-K."/>
            <person name="Ovreas L."/>
            <person name="Rohde M."/>
            <person name="Galperin M.Y."/>
            <person name="Jogler C."/>
        </authorList>
    </citation>
    <scope>NUCLEOTIDE SEQUENCE [LARGE SCALE GENOMIC DNA]</scope>
    <source>
        <strain evidence="4 5">HG15A2</strain>
    </source>
</reference>
<organism evidence="4 5">
    <name type="scientific">Adhaeretor mobilis</name>
    <dbReference type="NCBI Taxonomy" id="1930276"/>
    <lineage>
        <taxon>Bacteria</taxon>
        <taxon>Pseudomonadati</taxon>
        <taxon>Planctomycetota</taxon>
        <taxon>Planctomycetia</taxon>
        <taxon>Pirellulales</taxon>
        <taxon>Lacipirellulaceae</taxon>
        <taxon>Adhaeretor</taxon>
    </lineage>
</organism>
<feature type="chain" id="PRO_5022113802" evidence="3">
    <location>
        <begin position="24"/>
        <end position="369"/>
    </location>
</feature>
<feature type="signal peptide" evidence="3">
    <location>
        <begin position="1"/>
        <end position="23"/>
    </location>
</feature>
<evidence type="ECO:0000313" key="4">
    <source>
        <dbReference type="EMBL" id="QDS99201.1"/>
    </source>
</evidence>
<dbReference type="EC" id="2.7.11.1" evidence="4"/>
<dbReference type="PANTHER" id="PTHR46388:SF2">
    <property type="entry name" value="NHL REPEAT-CONTAINING PROTEIN 2"/>
    <property type="match status" value="1"/>
</dbReference>
<dbReference type="Gene3D" id="2.120.10.30">
    <property type="entry name" value="TolB, C-terminal domain"/>
    <property type="match status" value="2"/>
</dbReference>
<keyword evidence="5" id="KW-1185">Reference proteome</keyword>
<keyword evidence="4" id="KW-0808">Transferase</keyword>
<proteinExistence type="predicted"/>
<dbReference type="Pfam" id="PF01436">
    <property type="entry name" value="NHL"/>
    <property type="match status" value="2"/>
</dbReference>
<evidence type="ECO:0000256" key="3">
    <source>
        <dbReference type="SAM" id="SignalP"/>
    </source>
</evidence>
<dbReference type="Proteomes" id="UP000319852">
    <property type="component" value="Chromosome"/>
</dbReference>
<dbReference type="PANTHER" id="PTHR46388">
    <property type="entry name" value="NHL REPEAT-CONTAINING PROTEIN 2"/>
    <property type="match status" value="1"/>
</dbReference>
<gene>
    <name evidence="4" type="primary">pknD_3</name>
    <name evidence="4" type="ORF">HG15A2_24930</name>
</gene>
<dbReference type="AlphaFoldDB" id="A0A517MWE4"/>
<keyword evidence="1" id="KW-0677">Repeat</keyword>
<protein>
    <submittedName>
        <fullName evidence="4">Serine/threonine-protein kinase PknD</fullName>
        <ecNumber evidence="4">2.7.11.1</ecNumber>
    </submittedName>
</protein>
<name>A0A517MWE4_9BACT</name>
<evidence type="ECO:0000256" key="2">
    <source>
        <dbReference type="PROSITE-ProRule" id="PRU00504"/>
    </source>
</evidence>
<dbReference type="OrthoDB" id="9799230at2"/>
<accession>A0A517MWE4</accession>
<evidence type="ECO:0000256" key="1">
    <source>
        <dbReference type="ARBA" id="ARBA00022737"/>
    </source>
</evidence>
<dbReference type="EMBL" id="CP036263">
    <property type="protein sequence ID" value="QDS99201.1"/>
    <property type="molecule type" value="Genomic_DNA"/>
</dbReference>